<dbReference type="InterPro" id="IPR003390">
    <property type="entry name" value="DNA_integrity_scan_DisA_N"/>
</dbReference>
<dbReference type="GO" id="GO:0106408">
    <property type="term" value="F:diadenylate cyclase activity"/>
    <property type="evidence" value="ECO:0007669"/>
    <property type="project" value="UniProtKB-EC"/>
</dbReference>
<dbReference type="Gene3D" id="3.40.1700.10">
    <property type="entry name" value="DNA integrity scanning protein, DisA, N-terminal domain"/>
    <property type="match status" value="1"/>
</dbReference>
<dbReference type="OrthoDB" id="41841at2"/>
<dbReference type="Pfam" id="PF02457">
    <property type="entry name" value="DAC"/>
    <property type="match status" value="1"/>
</dbReference>
<evidence type="ECO:0000256" key="6">
    <source>
        <dbReference type="ARBA" id="ARBA00022840"/>
    </source>
</evidence>
<dbReference type="InterPro" id="IPR050338">
    <property type="entry name" value="DisA"/>
</dbReference>
<dbReference type="InterPro" id="IPR000445">
    <property type="entry name" value="HhH_motif"/>
</dbReference>
<keyword evidence="3" id="KW-0548">Nucleotidyltransferase</keyword>
<evidence type="ECO:0000256" key="5">
    <source>
        <dbReference type="ARBA" id="ARBA00022763"/>
    </source>
</evidence>
<evidence type="ECO:0000256" key="4">
    <source>
        <dbReference type="ARBA" id="ARBA00022741"/>
    </source>
</evidence>
<comment type="caution">
    <text evidence="9">The sequence shown here is derived from an EMBL/GenBank/DDBJ whole genome shotgun (WGS) entry which is preliminary data.</text>
</comment>
<keyword evidence="5" id="KW-0227">DNA damage</keyword>
<dbReference type="GO" id="GO:0006281">
    <property type="term" value="P:DNA repair"/>
    <property type="evidence" value="ECO:0007669"/>
    <property type="project" value="UniProtKB-KW"/>
</dbReference>
<dbReference type="PROSITE" id="PS51794">
    <property type="entry name" value="DAC"/>
    <property type="match status" value="1"/>
</dbReference>
<name>A0A2I1I4N7_9ACTO</name>
<evidence type="ECO:0000313" key="9">
    <source>
        <dbReference type="EMBL" id="PKY66122.1"/>
    </source>
</evidence>
<dbReference type="InterPro" id="IPR036888">
    <property type="entry name" value="DNA_integrity_DisA_N_sf"/>
</dbReference>
<keyword evidence="2" id="KW-0808">Transferase</keyword>
<keyword evidence="6" id="KW-0067">ATP-binding</keyword>
<gene>
    <name evidence="9" type="ORF">CYJ25_05975</name>
</gene>
<proteinExistence type="predicted"/>
<dbReference type="AlphaFoldDB" id="A0A2I1I4N7"/>
<evidence type="ECO:0000256" key="3">
    <source>
        <dbReference type="ARBA" id="ARBA00022695"/>
    </source>
</evidence>
<dbReference type="Pfam" id="PF00633">
    <property type="entry name" value="HHH"/>
    <property type="match status" value="1"/>
</dbReference>
<dbReference type="InterPro" id="IPR010994">
    <property type="entry name" value="RuvA_2-like"/>
</dbReference>
<dbReference type="GO" id="GO:0005524">
    <property type="term" value="F:ATP binding"/>
    <property type="evidence" value="ECO:0007669"/>
    <property type="project" value="UniProtKB-KW"/>
</dbReference>
<dbReference type="NCBIfam" id="NF010009">
    <property type="entry name" value="PRK13482.1"/>
    <property type="match status" value="1"/>
</dbReference>
<dbReference type="GO" id="GO:0004016">
    <property type="term" value="F:adenylate cyclase activity"/>
    <property type="evidence" value="ECO:0007669"/>
    <property type="project" value="TreeGrafter"/>
</dbReference>
<dbReference type="Pfam" id="PF10635">
    <property type="entry name" value="DisA-linker"/>
    <property type="match status" value="1"/>
</dbReference>
<dbReference type="PANTHER" id="PTHR34185">
    <property type="entry name" value="DIADENYLATE CYCLASE"/>
    <property type="match status" value="1"/>
</dbReference>
<dbReference type="Proteomes" id="UP000234545">
    <property type="component" value="Unassembled WGS sequence"/>
</dbReference>
<evidence type="ECO:0000313" key="10">
    <source>
        <dbReference type="Proteomes" id="UP000234545"/>
    </source>
</evidence>
<dbReference type="InterPro" id="IPR038331">
    <property type="entry name" value="DisA_sf"/>
</dbReference>
<feature type="domain" description="DAC" evidence="8">
    <location>
        <begin position="5"/>
        <end position="143"/>
    </location>
</feature>
<dbReference type="SUPFAM" id="SSF143597">
    <property type="entry name" value="YojJ-like"/>
    <property type="match status" value="1"/>
</dbReference>
<evidence type="ECO:0000256" key="2">
    <source>
        <dbReference type="ARBA" id="ARBA00022679"/>
    </source>
</evidence>
<dbReference type="EMBL" id="PKKJ01000006">
    <property type="protein sequence ID" value="PKY66122.1"/>
    <property type="molecule type" value="Genomic_DNA"/>
</dbReference>
<dbReference type="SUPFAM" id="SSF47781">
    <property type="entry name" value="RuvA domain 2-like"/>
    <property type="match status" value="1"/>
</dbReference>
<evidence type="ECO:0000259" key="8">
    <source>
        <dbReference type="PROSITE" id="PS51794"/>
    </source>
</evidence>
<keyword evidence="7" id="KW-0234">DNA repair</keyword>
<dbReference type="Gene3D" id="1.20.1260.110">
    <property type="entry name" value="DNA integrity scanning linker region"/>
    <property type="match status" value="1"/>
</dbReference>
<dbReference type="Gene3D" id="1.10.150.20">
    <property type="entry name" value="5' to 3' exonuclease, C-terminal subdomain"/>
    <property type="match status" value="1"/>
</dbReference>
<comment type="catalytic activity">
    <reaction evidence="1">
        <text>2 ATP = 3',3'-c-di-AMP + 2 diphosphate</text>
        <dbReference type="Rhea" id="RHEA:35655"/>
        <dbReference type="ChEBI" id="CHEBI:30616"/>
        <dbReference type="ChEBI" id="CHEBI:33019"/>
        <dbReference type="ChEBI" id="CHEBI:71500"/>
        <dbReference type="EC" id="2.7.7.85"/>
    </reaction>
</comment>
<reference evidence="9 10" key="1">
    <citation type="submission" date="2017-12" db="EMBL/GenBank/DDBJ databases">
        <title>Phylogenetic diversity of female urinary microbiome.</title>
        <authorList>
            <person name="Thomas-White K."/>
            <person name="Wolfe A.J."/>
        </authorList>
    </citation>
    <scope>NUCLEOTIDE SEQUENCE [LARGE SCALE GENOMIC DNA]</scope>
    <source>
        <strain evidence="9 10">UMB0250</strain>
    </source>
</reference>
<sequence length="356" mass="39675">MTDDSVTLREALQAVAPGTDLREGLERIKRSHTGALIVLGYTPEIEAMCSGGFDLDIPFSASRLRELCKMDGAVILDKNNWQIRKANVQLLPDPSIPTEESGMRHRTAQRTARQTHLPVLSLSASMRMISIYVGPHHHLVEEPEALLARANLAVDTLDRYSQRLDEVLQTLTVLEMRDSATVRDVATVMQRMEMIRRIASEINGYLEELGSEGRLLALQLDDLIRGSASERALVMRDYIRDQAHVASVEKHLSDMPSEKLVDLTVIANVLGLSVFEVADLDREIQPRGIRSLSLVPHLPWSVIKELTTHWDSFASLRGASVDELQSIEGIGPYRARLIRDSLEHQAQVAANGIVGW</sequence>
<evidence type="ECO:0000256" key="1">
    <source>
        <dbReference type="ARBA" id="ARBA00000877"/>
    </source>
</evidence>
<evidence type="ECO:0000256" key="7">
    <source>
        <dbReference type="ARBA" id="ARBA00023204"/>
    </source>
</evidence>
<dbReference type="InterPro" id="IPR018906">
    <property type="entry name" value="DNA_integrity_scan_DisA_link"/>
</dbReference>
<dbReference type="RefSeq" id="WP_101628274.1">
    <property type="nucleotide sequence ID" value="NZ_JBCOMK010000047.1"/>
</dbReference>
<protein>
    <submittedName>
        <fullName evidence="9">DNA integrity scanning protein DisA</fullName>
    </submittedName>
</protein>
<organism evidence="9 10">
    <name type="scientific">Schaalia turicensis</name>
    <dbReference type="NCBI Taxonomy" id="131111"/>
    <lineage>
        <taxon>Bacteria</taxon>
        <taxon>Bacillati</taxon>
        <taxon>Actinomycetota</taxon>
        <taxon>Actinomycetes</taxon>
        <taxon>Actinomycetales</taxon>
        <taxon>Actinomycetaceae</taxon>
        <taxon>Schaalia</taxon>
    </lineage>
</organism>
<dbReference type="PANTHER" id="PTHR34185:SF3">
    <property type="entry name" value="DNA INTEGRITY SCANNING PROTEIN DISA"/>
    <property type="match status" value="1"/>
</dbReference>
<keyword evidence="4" id="KW-0547">Nucleotide-binding</keyword>
<accession>A0A2I1I4N7</accession>
<dbReference type="GO" id="GO:0140097">
    <property type="term" value="F:catalytic activity, acting on DNA"/>
    <property type="evidence" value="ECO:0007669"/>
    <property type="project" value="UniProtKB-ARBA"/>
</dbReference>
<dbReference type="GO" id="GO:0016787">
    <property type="term" value="F:hydrolase activity"/>
    <property type="evidence" value="ECO:0007669"/>
    <property type="project" value="UniProtKB-ARBA"/>
</dbReference>
<dbReference type="GO" id="GO:0003677">
    <property type="term" value="F:DNA binding"/>
    <property type="evidence" value="ECO:0007669"/>
    <property type="project" value="InterPro"/>
</dbReference>